<name>A0A2Z6MSE4_TRISU</name>
<gene>
    <name evidence="3" type="ORF">TSUD_361480</name>
</gene>
<dbReference type="Pfam" id="PF13966">
    <property type="entry name" value="zf-RVT"/>
    <property type="match status" value="1"/>
</dbReference>
<keyword evidence="4" id="KW-1185">Reference proteome</keyword>
<evidence type="ECO:0000259" key="2">
    <source>
        <dbReference type="PROSITE" id="PS50878"/>
    </source>
</evidence>
<keyword evidence="1" id="KW-0472">Membrane</keyword>
<protein>
    <recommendedName>
        <fullName evidence="2">Reverse transcriptase domain-containing protein</fullName>
    </recommendedName>
</protein>
<dbReference type="EMBL" id="DF973337">
    <property type="protein sequence ID" value="GAU26515.1"/>
    <property type="molecule type" value="Genomic_DNA"/>
</dbReference>
<dbReference type="Pfam" id="PF00078">
    <property type="entry name" value="RVT_1"/>
    <property type="match status" value="1"/>
</dbReference>
<proteinExistence type="predicted"/>
<keyword evidence="1" id="KW-0812">Transmembrane</keyword>
<evidence type="ECO:0000313" key="3">
    <source>
        <dbReference type="EMBL" id="GAU26515.1"/>
    </source>
</evidence>
<organism evidence="3 4">
    <name type="scientific">Trifolium subterraneum</name>
    <name type="common">Subterranean clover</name>
    <dbReference type="NCBI Taxonomy" id="3900"/>
    <lineage>
        <taxon>Eukaryota</taxon>
        <taxon>Viridiplantae</taxon>
        <taxon>Streptophyta</taxon>
        <taxon>Embryophyta</taxon>
        <taxon>Tracheophyta</taxon>
        <taxon>Spermatophyta</taxon>
        <taxon>Magnoliopsida</taxon>
        <taxon>eudicotyledons</taxon>
        <taxon>Gunneridae</taxon>
        <taxon>Pentapetalae</taxon>
        <taxon>rosids</taxon>
        <taxon>fabids</taxon>
        <taxon>Fabales</taxon>
        <taxon>Fabaceae</taxon>
        <taxon>Papilionoideae</taxon>
        <taxon>50 kb inversion clade</taxon>
        <taxon>NPAAA clade</taxon>
        <taxon>Hologalegina</taxon>
        <taxon>IRL clade</taxon>
        <taxon>Trifolieae</taxon>
        <taxon>Trifolium</taxon>
    </lineage>
</organism>
<evidence type="ECO:0000313" key="4">
    <source>
        <dbReference type="Proteomes" id="UP000242715"/>
    </source>
</evidence>
<dbReference type="OrthoDB" id="1937528at2759"/>
<accession>A0A2Z6MSE4</accession>
<dbReference type="InterPro" id="IPR026960">
    <property type="entry name" value="RVT-Znf"/>
</dbReference>
<sequence>MNSKYFHGCVKNRERRNSISCLYVGDRWVDSSTEIVEEVLNYFSNHFSSISWRRPKLEGIAFPGVSDGENLLLTEPFSLEEIEEVVKKSDGNKSPDLDGFNFAFIKSCWNLMKGEVRIMFDQFHGNASLPKCLMSYFITLIPKVPCPSRLGDFRPISLLGCLYKLIAKVLAGRLAIVMNSVVATIQSAFIKGRSLVDGVMMVNEVVDLAKKSGKACLIFKVDFEKACNSVDWGFLEYMLRRLSFCNKWVEWIRACVFAGNLSVLVNGSPTTEINIQRGLKQGDPLAPFLFLLVAEDFVGLMRNAVALNLFKGFSIGSEGLVISHLQYADDTLCIGDDTLKNLWTLKAILRGFELASGLKVNFWKSSLIGVNVSNDYMVNACNFLNCKRGVIPFMYLGLPVGANPRRCSTWDPLVERLRKRLRAWGNRYVSLGGRIVLINFVLNAIPIFYLSLFKMPVLVIKKIIRIQREFLWGGVKGGRKISWVKWKEVCKPRCQGGLGVRDVGKVNLSLLIKWRWRLLQPEGAFWKELLVAKYGEMVRQKLHWNDCPIPSRASSWWKDICEIDVCEEGSWFAQHVFRRVGKGDSIRFWKDCWFGNSPLCDLFPRLFSIATHKEALVNEVRVVTEGLNLWNWEWRRRLFVWEQELLVSLTETLPLLVLSGEEDVWYWRLEDGGVFTVKSVYTLLGSVFATDAVWSPPELRVFDQIWKSPAPSKVIVFPWKLLRNRIPTKANLALRGIQVVGGSLNCVHCVGSGEDASHLFMYCNFAAQVWNSIFRWIGVTIVIPPNIFLLFDCMRGAAPNNKIAKGFSLIWHTTLWVIWKSRNSISFGSGTIDLGQAVGEIKLLSWRWDLSRRKIPLCLFYEWCWDPGICLRR</sequence>
<feature type="domain" description="Reverse transcriptase" evidence="2">
    <location>
        <begin position="122"/>
        <end position="400"/>
    </location>
</feature>
<dbReference type="InterPro" id="IPR000477">
    <property type="entry name" value="RT_dom"/>
</dbReference>
<dbReference type="PANTHER" id="PTHR33116">
    <property type="entry name" value="REVERSE TRANSCRIPTASE ZINC-BINDING DOMAIN-CONTAINING PROTEIN-RELATED-RELATED"/>
    <property type="match status" value="1"/>
</dbReference>
<dbReference type="Proteomes" id="UP000242715">
    <property type="component" value="Unassembled WGS sequence"/>
</dbReference>
<feature type="transmembrane region" description="Helical" evidence="1">
    <location>
        <begin position="428"/>
        <end position="452"/>
    </location>
</feature>
<dbReference type="PANTHER" id="PTHR33116:SF78">
    <property type="entry name" value="OS12G0587133 PROTEIN"/>
    <property type="match status" value="1"/>
</dbReference>
<reference evidence="4" key="1">
    <citation type="journal article" date="2017" name="Front. Plant Sci.">
        <title>Climate Clever Clovers: New Paradigm to Reduce the Environmental Footprint of Ruminants by Breeding Low Methanogenic Forages Utilizing Haplotype Variation.</title>
        <authorList>
            <person name="Kaur P."/>
            <person name="Appels R."/>
            <person name="Bayer P.E."/>
            <person name="Keeble-Gagnere G."/>
            <person name="Wang J."/>
            <person name="Hirakawa H."/>
            <person name="Shirasawa K."/>
            <person name="Vercoe P."/>
            <person name="Stefanova K."/>
            <person name="Durmic Z."/>
            <person name="Nichols P."/>
            <person name="Revell C."/>
            <person name="Isobe S.N."/>
            <person name="Edwards D."/>
            <person name="Erskine W."/>
        </authorList>
    </citation>
    <scope>NUCLEOTIDE SEQUENCE [LARGE SCALE GENOMIC DNA]</scope>
    <source>
        <strain evidence="4">cv. Daliak</strain>
    </source>
</reference>
<evidence type="ECO:0000256" key="1">
    <source>
        <dbReference type="SAM" id="Phobius"/>
    </source>
</evidence>
<dbReference type="PROSITE" id="PS50878">
    <property type="entry name" value="RT_POL"/>
    <property type="match status" value="1"/>
</dbReference>
<keyword evidence="1" id="KW-1133">Transmembrane helix</keyword>
<dbReference type="AlphaFoldDB" id="A0A2Z6MSE4"/>
<dbReference type="CDD" id="cd01650">
    <property type="entry name" value="RT_nLTR_like"/>
    <property type="match status" value="1"/>
</dbReference>